<dbReference type="AlphaFoldDB" id="A0A5P2GC32"/>
<evidence type="ECO:0000313" key="2">
    <source>
        <dbReference type="Proteomes" id="UP000292424"/>
    </source>
</evidence>
<dbReference type="EMBL" id="CP044016">
    <property type="protein sequence ID" value="QES89121.1"/>
    <property type="molecule type" value="Genomic_DNA"/>
</dbReference>
<dbReference type="Proteomes" id="UP000292424">
    <property type="component" value="Chromosome"/>
</dbReference>
<proteinExistence type="predicted"/>
<accession>A0A5P2GC32</accession>
<dbReference type="OrthoDB" id="628330at2"/>
<sequence>MTTTKIKILASLFSIALLGNSCQKIVHGYISDDIYYQVNPFDVQQGVTTVSAALVLNGSTAPLSVKLLSLTDSLGNDADSLLRTPYSIVTYKAPLLYTDTTLDQFNSKLNDSLVRPFNIAEIGGRLQFTSATSYVPTGRYNMDISVSNVNGERTIKNACQINIIPLSTTSTTGYFSYRTYDANGNLIMRTESDPSYSSFDITYSETPGTSQIILKFVDKNGIPFNPNKGEVTDFSNDPITTTYYPKLHYWAPYYAQKFTDSTIVQQLPNVTLSFPYFNLPNYGNATSTDGVRIDNKITGISGVASVQTVMYFSLLAPGTYNITYHLLKDIHK</sequence>
<name>A0A5P2GC32_9BACT</name>
<keyword evidence="2" id="KW-1185">Reference proteome</keyword>
<reference evidence="1 2" key="1">
    <citation type="submission" date="2019-09" db="EMBL/GenBank/DDBJ databases">
        <title>Complete genome sequence of Arachidicoccus sp. B3-10 isolated from apple orchard soil.</title>
        <authorList>
            <person name="Kim H.S."/>
            <person name="Han K.-I."/>
            <person name="Suh M.K."/>
            <person name="Lee K.C."/>
            <person name="Eom M.K."/>
            <person name="Kim J.-S."/>
            <person name="Kang S.W."/>
            <person name="Sin Y."/>
            <person name="Lee J.-S."/>
        </authorList>
    </citation>
    <scope>NUCLEOTIDE SEQUENCE [LARGE SCALE GENOMIC DNA]</scope>
    <source>
        <strain evidence="1 2">B3-10</strain>
    </source>
</reference>
<evidence type="ECO:0000313" key="1">
    <source>
        <dbReference type="EMBL" id="QES89121.1"/>
    </source>
</evidence>
<evidence type="ECO:0008006" key="3">
    <source>
        <dbReference type="Google" id="ProtNLM"/>
    </source>
</evidence>
<gene>
    <name evidence="1" type="ORF">E0W69_010775</name>
</gene>
<protein>
    <recommendedName>
        <fullName evidence="3">DUF5007 domain-containing protein</fullName>
    </recommendedName>
</protein>
<organism evidence="1 2">
    <name type="scientific">Rhizosphaericola mali</name>
    <dbReference type="NCBI Taxonomy" id="2545455"/>
    <lineage>
        <taxon>Bacteria</taxon>
        <taxon>Pseudomonadati</taxon>
        <taxon>Bacteroidota</taxon>
        <taxon>Chitinophagia</taxon>
        <taxon>Chitinophagales</taxon>
        <taxon>Chitinophagaceae</taxon>
        <taxon>Rhizosphaericola</taxon>
    </lineage>
</organism>
<dbReference type="RefSeq" id="WP_131330067.1">
    <property type="nucleotide sequence ID" value="NZ_CP044016.1"/>
</dbReference>
<dbReference type="KEGG" id="arac:E0W69_010775"/>